<keyword evidence="2" id="KW-0456">Lyase</keyword>
<accession>A0AAN1XTR5</accession>
<dbReference type="AlphaFoldDB" id="A0AAN1XTR5"/>
<dbReference type="Proteomes" id="UP001317532">
    <property type="component" value="Chromosome"/>
</dbReference>
<dbReference type="GO" id="GO:0016829">
    <property type="term" value="F:lyase activity"/>
    <property type="evidence" value="ECO:0007669"/>
    <property type="project" value="UniProtKB-UniRule"/>
</dbReference>
<name>A0AAN1XTR5_UNVUL</name>
<keyword evidence="1 2" id="KW-0533">Nickel</keyword>
<proteinExistence type="inferred from homology"/>
<keyword evidence="5" id="KW-1185">Reference proteome</keyword>
<evidence type="ECO:0000313" key="5">
    <source>
        <dbReference type="Proteomes" id="UP001317532"/>
    </source>
</evidence>
<dbReference type="Gene3D" id="3.30.70.1380">
    <property type="entry name" value="Transcriptional regulatory protein pf0864 domain like"/>
    <property type="match status" value="1"/>
</dbReference>
<protein>
    <recommendedName>
        <fullName evidence="2">Putative nickel insertion protein</fullName>
    </recommendedName>
</protein>
<sequence>MNVAYVEMIGGAAGDMLLAAFLDAGADRAELERALRGVVADGWTFAPRRVVKRGIAATYAALVVPGEDGDAEHHHHPHDAAHGHRHAHGPRRTLADVLAIVERSALSPRQRERAVAIYRRLGEAEARVHGVDIDAIHFHEIGQVDAILDVAATCVALDLLEIDELRVSPFPIGNGWIRMQHGLYPNPPPATADLLRGWPTRPVDVDGELVTTTAAAILTTLATPGARPAMVPERIGYGAGTSDFSIPNVTRVTVGTRAAVSADVSDVVILEANIDDMLPQHYELAMERLFAAGALDVWLTPITMKKGRPAITLSAIAVPSDEDAVARAMLHETTTIGVRVRTERRRVLERTVTTVATQYGPVRVKAVAGNGRGRARAEYDDLLRIARERALPLPEVARVVDAAIQRDSEK</sequence>
<comment type="similarity">
    <text evidence="2">Belongs to the LarC family.</text>
</comment>
<evidence type="ECO:0000313" key="4">
    <source>
        <dbReference type="EMBL" id="BDE05477.1"/>
    </source>
</evidence>
<gene>
    <name evidence="4" type="ORF">WPS_07530</name>
</gene>
<feature type="region of interest" description="Disordered" evidence="3">
    <location>
        <begin position="67"/>
        <end position="88"/>
    </location>
</feature>
<dbReference type="EMBL" id="AP025523">
    <property type="protein sequence ID" value="BDE05477.1"/>
    <property type="molecule type" value="Genomic_DNA"/>
</dbReference>
<dbReference type="PANTHER" id="PTHR36566">
    <property type="entry name" value="NICKEL INSERTION PROTEIN-RELATED"/>
    <property type="match status" value="1"/>
</dbReference>
<dbReference type="NCBIfam" id="TIGR00299">
    <property type="entry name" value="nickel pincer cofactor biosynthesis protein LarC"/>
    <property type="match status" value="1"/>
</dbReference>
<dbReference type="HAMAP" id="MF_01074">
    <property type="entry name" value="LarC"/>
    <property type="match status" value="1"/>
</dbReference>
<reference evidence="4 5" key="1">
    <citation type="journal article" date="2022" name="ISME Commun">
        <title>Vulcanimicrobium alpinus gen. nov. sp. nov., the first cultivated representative of the candidate phylum 'Eremiobacterota', is a metabolically versatile aerobic anoxygenic phototroph.</title>
        <authorList>
            <person name="Yabe S."/>
            <person name="Muto K."/>
            <person name="Abe K."/>
            <person name="Yokota A."/>
            <person name="Staudigel H."/>
            <person name="Tebo B.M."/>
        </authorList>
    </citation>
    <scope>NUCLEOTIDE SEQUENCE [LARGE SCALE GENOMIC DNA]</scope>
    <source>
        <strain evidence="4 5">WC8-2</strain>
    </source>
</reference>
<organism evidence="4 5">
    <name type="scientific">Vulcanimicrobium alpinum</name>
    <dbReference type="NCBI Taxonomy" id="3016050"/>
    <lineage>
        <taxon>Bacteria</taxon>
        <taxon>Bacillati</taxon>
        <taxon>Vulcanimicrobiota</taxon>
        <taxon>Vulcanimicrobiia</taxon>
        <taxon>Vulcanimicrobiales</taxon>
        <taxon>Vulcanimicrobiaceae</taxon>
        <taxon>Vulcanimicrobium</taxon>
    </lineage>
</organism>
<dbReference type="GO" id="GO:0016151">
    <property type="term" value="F:nickel cation binding"/>
    <property type="evidence" value="ECO:0007669"/>
    <property type="project" value="UniProtKB-UniRule"/>
</dbReference>
<evidence type="ECO:0000256" key="2">
    <source>
        <dbReference type="HAMAP-Rule" id="MF_01074"/>
    </source>
</evidence>
<dbReference type="PANTHER" id="PTHR36566:SF1">
    <property type="entry name" value="PYRIDINIUM-3,5-BISTHIOCARBOXYLIC ACID MONONUCLEOTIDE NICKEL INSERTION PROTEIN"/>
    <property type="match status" value="1"/>
</dbReference>
<dbReference type="RefSeq" id="WP_317996513.1">
    <property type="nucleotide sequence ID" value="NZ_AP025523.1"/>
</dbReference>
<evidence type="ECO:0000256" key="3">
    <source>
        <dbReference type="SAM" id="MobiDB-lite"/>
    </source>
</evidence>
<dbReference type="KEGG" id="vab:WPS_07530"/>
<dbReference type="InterPro" id="IPR002822">
    <property type="entry name" value="Ni_insertion"/>
</dbReference>
<dbReference type="Pfam" id="PF01969">
    <property type="entry name" value="Ni_insertion"/>
    <property type="match status" value="1"/>
</dbReference>
<evidence type="ECO:0000256" key="1">
    <source>
        <dbReference type="ARBA" id="ARBA00022596"/>
    </source>
</evidence>